<reference evidence="2 3" key="1">
    <citation type="submission" date="2016-10" db="EMBL/GenBank/DDBJ databases">
        <authorList>
            <person name="de Groot N.N."/>
        </authorList>
    </citation>
    <scope>NUCLEOTIDE SEQUENCE [LARGE SCALE GENOMIC DNA]</scope>
    <source>
        <strain evidence="2 3">A52C2</strain>
    </source>
</reference>
<dbReference type="STRING" id="1855383.SAMN05216548_11142"/>
<evidence type="ECO:0000313" key="2">
    <source>
        <dbReference type="EMBL" id="SER08879.1"/>
    </source>
</evidence>
<dbReference type="EMBL" id="FOFG01000011">
    <property type="protein sequence ID" value="SER08879.1"/>
    <property type="molecule type" value="Genomic_DNA"/>
</dbReference>
<feature type="domain" description="YbaK/aminoacyl-tRNA synthetase-associated" evidence="1">
    <location>
        <begin position="25"/>
        <end position="143"/>
    </location>
</feature>
<gene>
    <name evidence="2" type="ORF">SAMN05216548_11142</name>
</gene>
<organism evidence="2 3">
    <name type="scientific">Faunimonas pinastri</name>
    <dbReference type="NCBI Taxonomy" id="1855383"/>
    <lineage>
        <taxon>Bacteria</taxon>
        <taxon>Pseudomonadati</taxon>
        <taxon>Pseudomonadota</taxon>
        <taxon>Alphaproteobacteria</taxon>
        <taxon>Hyphomicrobiales</taxon>
        <taxon>Afifellaceae</taxon>
        <taxon>Faunimonas</taxon>
    </lineage>
</organism>
<evidence type="ECO:0000259" key="1">
    <source>
        <dbReference type="Pfam" id="PF04073"/>
    </source>
</evidence>
<keyword evidence="3" id="KW-1185">Reference proteome</keyword>
<protein>
    <submittedName>
        <fullName evidence="2">Cys-tRNA(Pro) deacylase, prolyl-tRNA editing enzyme YbaK/EbsC</fullName>
    </submittedName>
</protein>
<dbReference type="GO" id="GO:0002161">
    <property type="term" value="F:aminoacyl-tRNA deacylase activity"/>
    <property type="evidence" value="ECO:0007669"/>
    <property type="project" value="InterPro"/>
</dbReference>
<dbReference type="Gene3D" id="3.90.960.10">
    <property type="entry name" value="YbaK/aminoacyl-tRNA synthetase-associated domain"/>
    <property type="match status" value="1"/>
</dbReference>
<dbReference type="InterPro" id="IPR007214">
    <property type="entry name" value="YbaK/aa-tRNA-synth-assoc-dom"/>
</dbReference>
<proteinExistence type="predicted"/>
<dbReference type="OrthoDB" id="9798760at2"/>
<name>A0A1H9LCB8_9HYPH</name>
<dbReference type="CDD" id="cd04333">
    <property type="entry name" value="ProX_deacylase"/>
    <property type="match status" value="1"/>
</dbReference>
<dbReference type="PANTHER" id="PTHR30411">
    <property type="entry name" value="CYTOPLASMIC PROTEIN"/>
    <property type="match status" value="1"/>
</dbReference>
<dbReference type="PANTHER" id="PTHR30411:SF1">
    <property type="entry name" value="CYTOPLASMIC PROTEIN"/>
    <property type="match status" value="1"/>
</dbReference>
<evidence type="ECO:0000313" key="3">
    <source>
        <dbReference type="Proteomes" id="UP000199647"/>
    </source>
</evidence>
<dbReference type="SUPFAM" id="SSF55826">
    <property type="entry name" value="YbaK/ProRS associated domain"/>
    <property type="match status" value="1"/>
</dbReference>
<accession>A0A1H9LCB8</accession>
<dbReference type="Pfam" id="PF04073">
    <property type="entry name" value="tRNA_edit"/>
    <property type="match status" value="1"/>
</dbReference>
<dbReference type="Proteomes" id="UP000199647">
    <property type="component" value="Unassembled WGS sequence"/>
</dbReference>
<sequence>MKSTTRVKEAAAGAGLDIDILTMPESTRTAREAASACGCSEAQIVKSLVFQKKATGELVLLLVAGDRQVDLERAGHAVGGELERADAKRVREVTGFAIGGVSPLGHIAPIPIFMDPGLLEHDFVWAAAGAPNAVFRAEPQRLKTAVSAQLLPAASCSA</sequence>
<dbReference type="InterPro" id="IPR036754">
    <property type="entry name" value="YbaK/aa-tRNA-synt-asso_dom_sf"/>
</dbReference>
<dbReference type="AlphaFoldDB" id="A0A1H9LCB8"/>
<dbReference type="RefSeq" id="WP_092497708.1">
    <property type="nucleotide sequence ID" value="NZ_FOFG01000011.1"/>
</dbReference>